<evidence type="ECO:0000313" key="2">
    <source>
        <dbReference type="EMBL" id="CAF4312555.1"/>
    </source>
</evidence>
<sequence length="234" mass="26376">MATTTSHLRTEYNDDDDNDEENGEREDNSTLMAGFETVTLGDDIQQQPDIILNSNAASEDFSSHSYDSNDQKQTNHYKNHVIRPFIDPGLIQKKPKHLNESWLSDFVSPSSAPQGAYSPISQAVKKLLPERTACRLGCRGANCKYERSDYWRPEQMAIQGIFSNWITNNILACSRPTIRHNELKKLFYDAGIRGIFNLESPDEHTLCGHGNHSSGFSYDPSEFMDVGSKINIIA</sequence>
<feature type="compositionally biased region" description="Acidic residues" evidence="1">
    <location>
        <begin position="13"/>
        <end position="24"/>
    </location>
</feature>
<dbReference type="EMBL" id="CAJOBB010015068">
    <property type="protein sequence ID" value="CAF4312555.1"/>
    <property type="molecule type" value="Genomic_DNA"/>
</dbReference>
<organism evidence="2 3">
    <name type="scientific">Adineta steineri</name>
    <dbReference type="NCBI Taxonomy" id="433720"/>
    <lineage>
        <taxon>Eukaryota</taxon>
        <taxon>Metazoa</taxon>
        <taxon>Spiralia</taxon>
        <taxon>Gnathifera</taxon>
        <taxon>Rotifera</taxon>
        <taxon>Eurotatoria</taxon>
        <taxon>Bdelloidea</taxon>
        <taxon>Adinetida</taxon>
        <taxon>Adinetidae</taxon>
        <taxon>Adineta</taxon>
    </lineage>
</organism>
<reference evidence="2" key="1">
    <citation type="submission" date="2021-02" db="EMBL/GenBank/DDBJ databases">
        <authorList>
            <person name="Nowell W R."/>
        </authorList>
    </citation>
    <scope>NUCLEOTIDE SEQUENCE</scope>
</reference>
<protein>
    <submittedName>
        <fullName evidence="2">Uncharacterized protein</fullName>
    </submittedName>
</protein>
<proteinExistence type="predicted"/>
<dbReference type="Proteomes" id="UP000663868">
    <property type="component" value="Unassembled WGS sequence"/>
</dbReference>
<evidence type="ECO:0000313" key="3">
    <source>
        <dbReference type="Proteomes" id="UP000663868"/>
    </source>
</evidence>
<accession>A0A820IHP7</accession>
<comment type="caution">
    <text evidence="2">The sequence shown here is derived from an EMBL/GenBank/DDBJ whole genome shotgun (WGS) entry which is preliminary data.</text>
</comment>
<name>A0A820IHP7_9BILA</name>
<evidence type="ECO:0000256" key="1">
    <source>
        <dbReference type="SAM" id="MobiDB-lite"/>
    </source>
</evidence>
<feature type="region of interest" description="Disordered" evidence="1">
    <location>
        <begin position="1"/>
        <end position="31"/>
    </location>
</feature>
<gene>
    <name evidence="2" type="ORF">KXQ929_LOCUS46160</name>
</gene>
<dbReference type="AlphaFoldDB" id="A0A820IHP7"/>